<evidence type="ECO:0000313" key="2">
    <source>
        <dbReference type="Proteomes" id="UP001487740"/>
    </source>
</evidence>
<accession>A0AAW0UJA3</accession>
<gene>
    <name evidence="1" type="ORF">O3P69_003867</name>
</gene>
<dbReference type="AlphaFoldDB" id="A0AAW0UJA3"/>
<sequence>MFAEGNRLISRNTVSSSCGYSFNIKVPEISLRCIFSSSPLSLGVQELCCLPSFTILYEPLEVKVLKNDKSGKKF</sequence>
<evidence type="ECO:0000313" key="1">
    <source>
        <dbReference type="EMBL" id="KAK8398252.1"/>
    </source>
</evidence>
<protein>
    <submittedName>
        <fullName evidence="1">Uncharacterized protein</fullName>
    </submittedName>
</protein>
<reference evidence="1 2" key="1">
    <citation type="submission" date="2023-03" db="EMBL/GenBank/DDBJ databases">
        <title>High-quality genome of Scylla paramamosain provides insights in environmental adaptation.</title>
        <authorList>
            <person name="Zhang L."/>
        </authorList>
    </citation>
    <scope>NUCLEOTIDE SEQUENCE [LARGE SCALE GENOMIC DNA]</scope>
    <source>
        <strain evidence="1">LZ_2023a</strain>
        <tissue evidence="1">Muscle</tissue>
    </source>
</reference>
<organism evidence="1 2">
    <name type="scientific">Scylla paramamosain</name>
    <name type="common">Mud crab</name>
    <dbReference type="NCBI Taxonomy" id="85552"/>
    <lineage>
        <taxon>Eukaryota</taxon>
        <taxon>Metazoa</taxon>
        <taxon>Ecdysozoa</taxon>
        <taxon>Arthropoda</taxon>
        <taxon>Crustacea</taxon>
        <taxon>Multicrustacea</taxon>
        <taxon>Malacostraca</taxon>
        <taxon>Eumalacostraca</taxon>
        <taxon>Eucarida</taxon>
        <taxon>Decapoda</taxon>
        <taxon>Pleocyemata</taxon>
        <taxon>Brachyura</taxon>
        <taxon>Eubrachyura</taxon>
        <taxon>Portunoidea</taxon>
        <taxon>Portunidae</taxon>
        <taxon>Portuninae</taxon>
        <taxon>Scylla</taxon>
    </lineage>
</organism>
<comment type="caution">
    <text evidence="1">The sequence shown here is derived from an EMBL/GenBank/DDBJ whole genome shotgun (WGS) entry which is preliminary data.</text>
</comment>
<keyword evidence="2" id="KW-1185">Reference proteome</keyword>
<proteinExistence type="predicted"/>
<dbReference type="EMBL" id="JARAKH010000012">
    <property type="protein sequence ID" value="KAK8398252.1"/>
    <property type="molecule type" value="Genomic_DNA"/>
</dbReference>
<name>A0AAW0UJA3_SCYPA</name>
<dbReference type="Proteomes" id="UP001487740">
    <property type="component" value="Unassembled WGS sequence"/>
</dbReference>